<accession>A0A2N0CYH5</accession>
<feature type="region of interest" description="Disordered" evidence="1">
    <location>
        <begin position="201"/>
        <end position="220"/>
    </location>
</feature>
<dbReference type="RefSeq" id="WP_100773279.1">
    <property type="nucleotide sequence ID" value="NZ_PIQN01000038.1"/>
</dbReference>
<dbReference type="InterPro" id="IPR052345">
    <property type="entry name" value="Rad_response_metalloprotease"/>
</dbReference>
<reference evidence="3 4" key="2">
    <citation type="submission" date="2017-12" db="EMBL/GenBank/DDBJ databases">
        <title>Genome sequence of Rhizobium sullae HCNT1 isolated from Sulla coronaria nodules and featuring peculiar denitrification phenotypes.</title>
        <authorList>
            <person name="De Diego-Diaz B."/>
            <person name="Treu L."/>
            <person name="Campanaro S."/>
            <person name="Da Silva Duarte V."/>
            <person name="Basaglia M."/>
            <person name="Favaro L."/>
            <person name="Casella S."/>
            <person name="Squartini A."/>
        </authorList>
    </citation>
    <scope>NUCLEOTIDE SEQUENCE [LARGE SCALE GENOMIC DNA]</scope>
    <source>
        <strain evidence="3 4">HCNT1</strain>
    </source>
</reference>
<evidence type="ECO:0000313" key="4">
    <source>
        <dbReference type="Proteomes" id="UP000232164"/>
    </source>
</evidence>
<dbReference type="EMBL" id="PIQN01000038">
    <property type="protein sequence ID" value="PKA38887.1"/>
    <property type="molecule type" value="Genomic_DNA"/>
</dbReference>
<protein>
    <recommendedName>
        <fullName evidence="2">IrrE N-terminal-like domain-containing protein</fullName>
    </recommendedName>
</protein>
<dbReference type="AlphaFoldDB" id="A0A2N0CYH5"/>
<feature type="domain" description="IrrE N-terminal-like" evidence="2">
    <location>
        <begin position="49"/>
        <end position="152"/>
    </location>
</feature>
<evidence type="ECO:0000259" key="2">
    <source>
        <dbReference type="Pfam" id="PF06114"/>
    </source>
</evidence>
<proteinExistence type="predicted"/>
<feature type="region of interest" description="Disordered" evidence="1">
    <location>
        <begin position="256"/>
        <end position="289"/>
    </location>
</feature>
<evidence type="ECO:0000256" key="1">
    <source>
        <dbReference type="SAM" id="MobiDB-lite"/>
    </source>
</evidence>
<reference evidence="3 4" key="1">
    <citation type="submission" date="2017-11" db="EMBL/GenBank/DDBJ databases">
        <authorList>
            <person name="Han C.G."/>
        </authorList>
    </citation>
    <scope>NUCLEOTIDE SEQUENCE [LARGE SCALE GENOMIC DNA]</scope>
    <source>
        <strain evidence="3 4">HCNT1</strain>
    </source>
</reference>
<name>A0A2N0CYH5_RHISU</name>
<sequence>MTMMDELSVVSSARAFISKCGPLAQPVSVDTYAAAIDGTIKKEALNDGEDGWSFKTPKGKYKICVNCNQNDRRQRFTVCHEVAHAVLDIAPDHSQPSWSFSKRPQGEIFCDIFAAELLLPYKLFKPQVDMAEMGMAAVGTLADDFDASLLATGSRFATFSKNLCAFVVSEGGKVRYSARSASLRQAKGWIRPGSLLPEGSYSARARAGEKSSRPDETEADEWFEDWDRDGGLFEDVLHVDQWDQTLTLLWYEEEDAPPRRLERKQWEEETHGLRELDGNLPWPGRRKRR</sequence>
<feature type="compositionally biased region" description="Basic and acidic residues" evidence="1">
    <location>
        <begin position="256"/>
        <end position="277"/>
    </location>
</feature>
<gene>
    <name evidence="3" type="ORF">CWR43_35495</name>
</gene>
<evidence type="ECO:0000313" key="3">
    <source>
        <dbReference type="EMBL" id="PKA38887.1"/>
    </source>
</evidence>
<dbReference type="PANTHER" id="PTHR43236">
    <property type="entry name" value="ANTITOXIN HIGA1"/>
    <property type="match status" value="1"/>
</dbReference>
<organism evidence="3 4">
    <name type="scientific">Rhizobium sullae</name>
    <name type="common">Rhizobium hedysari</name>
    <dbReference type="NCBI Taxonomy" id="50338"/>
    <lineage>
        <taxon>Bacteria</taxon>
        <taxon>Pseudomonadati</taxon>
        <taxon>Pseudomonadota</taxon>
        <taxon>Alphaproteobacteria</taxon>
        <taxon>Hyphomicrobiales</taxon>
        <taxon>Rhizobiaceae</taxon>
        <taxon>Rhizobium/Agrobacterium group</taxon>
        <taxon>Rhizobium</taxon>
    </lineage>
</organism>
<dbReference type="PANTHER" id="PTHR43236:SF2">
    <property type="entry name" value="BLL0069 PROTEIN"/>
    <property type="match status" value="1"/>
</dbReference>
<feature type="compositionally biased region" description="Basic and acidic residues" evidence="1">
    <location>
        <begin position="206"/>
        <end position="216"/>
    </location>
</feature>
<dbReference type="InterPro" id="IPR010359">
    <property type="entry name" value="IrrE_HExxH"/>
</dbReference>
<comment type="caution">
    <text evidence="3">The sequence shown here is derived from an EMBL/GenBank/DDBJ whole genome shotgun (WGS) entry which is preliminary data.</text>
</comment>
<dbReference type="Pfam" id="PF06114">
    <property type="entry name" value="Peptidase_M78"/>
    <property type="match status" value="1"/>
</dbReference>
<dbReference type="Proteomes" id="UP000232164">
    <property type="component" value="Unassembled WGS sequence"/>
</dbReference>
<dbReference type="Gene3D" id="1.10.10.2910">
    <property type="match status" value="1"/>
</dbReference>